<name>A0A8S1B9G5_ARCPL</name>
<dbReference type="OrthoDB" id="7477040at2759"/>
<proteinExistence type="predicted"/>
<gene>
    <name evidence="1" type="ORF">APLA_LOCUS15282</name>
</gene>
<sequence>MSFGKDFSLEEDMSQAVEGSAALAWRLLATLEGGSLLLATSALLAYTVRNKIVCQNRTRRNIRNVLVTNTTNSLGRELKSRLEARGCFVETVEQINDVTDNASTRTSSCMRSNKVDAIVVIGAEPKTEGLDGMASLVTEDIYQNLRFLESVSSRLHPGGYIAWACARDSSGSPGAFSDAGAAFDTVLRASLHHVAELHNCKALWVGRRTGAAKETVAALFACAHGPSLYGFSVRNAARQLGECLGRWLKILT</sequence>
<evidence type="ECO:0000313" key="2">
    <source>
        <dbReference type="Proteomes" id="UP000494106"/>
    </source>
</evidence>
<evidence type="ECO:0000313" key="1">
    <source>
        <dbReference type="EMBL" id="CAB3256267.1"/>
    </source>
</evidence>
<accession>A0A8S1B9G5</accession>
<organism evidence="1 2">
    <name type="scientific">Arctia plantaginis</name>
    <name type="common">Wood tiger moth</name>
    <name type="synonym">Phalaena plantaginis</name>
    <dbReference type="NCBI Taxonomy" id="874455"/>
    <lineage>
        <taxon>Eukaryota</taxon>
        <taxon>Metazoa</taxon>
        <taxon>Ecdysozoa</taxon>
        <taxon>Arthropoda</taxon>
        <taxon>Hexapoda</taxon>
        <taxon>Insecta</taxon>
        <taxon>Pterygota</taxon>
        <taxon>Neoptera</taxon>
        <taxon>Endopterygota</taxon>
        <taxon>Lepidoptera</taxon>
        <taxon>Glossata</taxon>
        <taxon>Ditrysia</taxon>
        <taxon>Noctuoidea</taxon>
        <taxon>Erebidae</taxon>
        <taxon>Arctiinae</taxon>
        <taxon>Arctia</taxon>
    </lineage>
</organism>
<dbReference type="AlphaFoldDB" id="A0A8S1B9G5"/>
<keyword evidence="2" id="KW-1185">Reference proteome</keyword>
<comment type="caution">
    <text evidence="1">The sequence shown here is derived from an EMBL/GenBank/DDBJ whole genome shotgun (WGS) entry which is preliminary data.</text>
</comment>
<dbReference type="Proteomes" id="UP000494106">
    <property type="component" value="Unassembled WGS sequence"/>
</dbReference>
<protein>
    <submittedName>
        <fullName evidence="1">Uncharacterized protein</fullName>
    </submittedName>
</protein>
<reference evidence="1 2" key="1">
    <citation type="submission" date="2020-04" db="EMBL/GenBank/DDBJ databases">
        <authorList>
            <person name="Wallbank WR R."/>
            <person name="Pardo Diaz C."/>
            <person name="Kozak K."/>
            <person name="Martin S."/>
            <person name="Jiggins C."/>
            <person name="Moest M."/>
            <person name="Warren A I."/>
            <person name="Byers J.R.P. K."/>
            <person name="Montejo-Kovacevich G."/>
            <person name="Yen C E."/>
        </authorList>
    </citation>
    <scope>NUCLEOTIDE SEQUENCE [LARGE SCALE GENOMIC DNA]</scope>
</reference>
<dbReference type="EMBL" id="CADEBC010000586">
    <property type="protein sequence ID" value="CAB3256267.1"/>
    <property type="molecule type" value="Genomic_DNA"/>
</dbReference>